<reference evidence="1 2" key="1">
    <citation type="submission" date="2023-04" db="EMBL/GenBank/DDBJ databases">
        <title>Genome sequence of Halobacillus naozhouensis KACC 21980.</title>
        <authorList>
            <person name="Kim S."/>
            <person name="Heo J."/>
            <person name="Kwon S.-W."/>
        </authorList>
    </citation>
    <scope>NUCLEOTIDE SEQUENCE [LARGE SCALE GENOMIC DNA]</scope>
    <source>
        <strain evidence="1 2">KCTC 13234</strain>
    </source>
</reference>
<keyword evidence="2" id="KW-1185">Reference proteome</keyword>
<gene>
    <name evidence="1" type="ORF">P9989_09480</name>
</gene>
<dbReference type="RefSeq" id="WP_283078517.1">
    <property type="nucleotide sequence ID" value="NZ_CP121671.1"/>
</dbReference>
<dbReference type="EMBL" id="CP121671">
    <property type="protein sequence ID" value="WFT76567.1"/>
    <property type="molecule type" value="Genomic_DNA"/>
</dbReference>
<protein>
    <submittedName>
        <fullName evidence="1">Uncharacterized protein</fullName>
    </submittedName>
</protein>
<proteinExistence type="predicted"/>
<accession>A0ABY8J3B5</accession>
<evidence type="ECO:0000313" key="1">
    <source>
        <dbReference type="EMBL" id="WFT76567.1"/>
    </source>
</evidence>
<evidence type="ECO:0000313" key="2">
    <source>
        <dbReference type="Proteomes" id="UP001221597"/>
    </source>
</evidence>
<dbReference type="Proteomes" id="UP001221597">
    <property type="component" value="Chromosome"/>
</dbReference>
<sequence length="73" mass="8804">MTMNPMDDFLYQLNKYVEYATELRSSYEHLTDHEKSIIRESHPYGSEPETITQQAYDWHDTLFKKVENEKSRS</sequence>
<organism evidence="1 2">
    <name type="scientific">Halobacillus naozhouensis</name>
    <dbReference type="NCBI Taxonomy" id="554880"/>
    <lineage>
        <taxon>Bacteria</taxon>
        <taxon>Bacillati</taxon>
        <taxon>Bacillota</taxon>
        <taxon>Bacilli</taxon>
        <taxon>Bacillales</taxon>
        <taxon>Bacillaceae</taxon>
        <taxon>Halobacillus</taxon>
    </lineage>
</organism>
<name>A0ABY8J3B5_9BACI</name>